<dbReference type="SUPFAM" id="SSF56024">
    <property type="entry name" value="Phospholipase D/nuclease"/>
    <property type="match status" value="2"/>
</dbReference>
<dbReference type="Gene3D" id="3.30.870.10">
    <property type="entry name" value="Endonuclease Chain A"/>
    <property type="match status" value="2"/>
</dbReference>
<dbReference type="Pfam" id="PF13091">
    <property type="entry name" value="PLDc_2"/>
    <property type="match status" value="2"/>
</dbReference>
<feature type="domain" description="PLD phosphodiesterase" evidence="1">
    <location>
        <begin position="402"/>
        <end position="429"/>
    </location>
</feature>
<protein>
    <submittedName>
        <fullName evidence="2">Phospholipase</fullName>
    </submittedName>
</protein>
<dbReference type="RefSeq" id="WP_094838015.1">
    <property type="nucleotide sequence ID" value="NZ_NEVQ01000013.1"/>
</dbReference>
<comment type="caution">
    <text evidence="2">The sequence shown here is derived from an EMBL/GenBank/DDBJ whole genome shotgun (WGS) entry which is preliminary data.</text>
</comment>
<evidence type="ECO:0000313" key="2">
    <source>
        <dbReference type="EMBL" id="OZI56254.1"/>
    </source>
</evidence>
<dbReference type="SMART" id="SM00155">
    <property type="entry name" value="PLDc"/>
    <property type="match status" value="2"/>
</dbReference>
<dbReference type="GO" id="GO:0030572">
    <property type="term" value="F:phosphatidyltransferase activity"/>
    <property type="evidence" value="ECO:0007669"/>
    <property type="project" value="UniProtKB-ARBA"/>
</dbReference>
<keyword evidence="3" id="KW-1185">Reference proteome</keyword>
<feature type="domain" description="PLD phosphodiesterase" evidence="1">
    <location>
        <begin position="166"/>
        <end position="193"/>
    </location>
</feature>
<dbReference type="PANTHER" id="PTHR21248">
    <property type="entry name" value="CARDIOLIPIN SYNTHASE"/>
    <property type="match status" value="1"/>
</dbReference>
<evidence type="ECO:0000259" key="1">
    <source>
        <dbReference type="PROSITE" id="PS50035"/>
    </source>
</evidence>
<accession>A0A261U2R7</accession>
<dbReference type="InterPro" id="IPR025202">
    <property type="entry name" value="PLD-like_dom"/>
</dbReference>
<dbReference type="CDD" id="cd09111">
    <property type="entry name" value="PLDc_ymdC_like_1"/>
    <property type="match status" value="1"/>
</dbReference>
<sequence length="512" mass="56342">MMKFVLYAVAVLAIALIAARGVFRLPDISDRPMQAALPMDPNTPLGQRAAHEMAARPDLSGVVPLASGHDAYGSRLALARMAERSIDAQYYIWHDDTTGQLLLKALYDAARRGVRVRLLLDDNGVPGLDDTLAALNALDNFEIRLFNPSTVRTPKLAGYAFDFMRMNRRMHNKAYIVDGAAAIIGGRNIGDEYFQVGDDNYFLDLDVLAMGTVVADTSAAFDAYWNSASAFGVEQIIGRTGDLPAFLRKVADTEASDRARTFTDQLVSSAVRFRNGQVRPELTAVQLVVDDPVKGQGRAKRDQLMISRLIDIWGGVEKQLDLVSAYFVPGREGAAFFESLAAQGKRVRVLTNAMNTTDVLVVHAGYAKYRRELLQAGIELFELKLRAGQPSGRDELKPMGLSGAALHAKTFAVDDQRVFIGSFNFDPRSARLNCEMGFVIDSPTMAARTQRDFDGPIALAAYRPVLTDDGGMVWLEQFADGRTEIHRKEPGAGWLKRAIVTVVGWLPIEWLL</sequence>
<dbReference type="Proteomes" id="UP000216885">
    <property type="component" value="Unassembled WGS sequence"/>
</dbReference>
<dbReference type="AlphaFoldDB" id="A0A261U2R7"/>
<reference evidence="2 3" key="1">
    <citation type="submission" date="2017-05" db="EMBL/GenBank/DDBJ databases">
        <title>Complete and WGS of Bordetella genogroups.</title>
        <authorList>
            <person name="Spilker T."/>
            <person name="LiPuma J."/>
        </authorList>
    </citation>
    <scope>NUCLEOTIDE SEQUENCE [LARGE SCALE GENOMIC DNA]</scope>
    <source>
        <strain evidence="2 3">AU9919</strain>
    </source>
</reference>
<dbReference type="PANTHER" id="PTHR21248:SF12">
    <property type="entry name" value="CARDIOLIPIN SYNTHASE C"/>
    <property type="match status" value="1"/>
</dbReference>
<proteinExistence type="predicted"/>
<gene>
    <name evidence="2" type="ORF">CAL20_12490</name>
</gene>
<dbReference type="GO" id="GO:0032049">
    <property type="term" value="P:cardiolipin biosynthetic process"/>
    <property type="evidence" value="ECO:0007669"/>
    <property type="project" value="UniProtKB-ARBA"/>
</dbReference>
<dbReference type="EMBL" id="NEVQ01000013">
    <property type="protein sequence ID" value="OZI56254.1"/>
    <property type="molecule type" value="Genomic_DNA"/>
</dbReference>
<evidence type="ECO:0000313" key="3">
    <source>
        <dbReference type="Proteomes" id="UP000216885"/>
    </source>
</evidence>
<organism evidence="2 3">
    <name type="scientific">Bordetella genomosp. 4</name>
    <dbReference type="NCBI Taxonomy" id="463044"/>
    <lineage>
        <taxon>Bacteria</taxon>
        <taxon>Pseudomonadati</taxon>
        <taxon>Pseudomonadota</taxon>
        <taxon>Betaproteobacteria</taxon>
        <taxon>Burkholderiales</taxon>
        <taxon>Alcaligenaceae</taxon>
        <taxon>Bordetella</taxon>
    </lineage>
</organism>
<dbReference type="PROSITE" id="PS50035">
    <property type="entry name" value="PLD"/>
    <property type="match status" value="2"/>
</dbReference>
<dbReference type="InterPro" id="IPR001736">
    <property type="entry name" value="PLipase_D/transphosphatidylase"/>
</dbReference>
<dbReference type="CDD" id="cd09113">
    <property type="entry name" value="PLDc_ymdC_like_2"/>
    <property type="match status" value="1"/>
</dbReference>
<name>A0A261U2R7_9BORD</name>